<protein>
    <submittedName>
        <fullName evidence="1">Uncharacterized protein</fullName>
    </submittedName>
</protein>
<gene>
    <name evidence="1" type="ORF">J2739_000420</name>
</gene>
<comment type="caution">
    <text evidence="1">The sequence shown here is derived from an EMBL/GenBank/DDBJ whole genome shotgun (WGS) entry which is preliminary data.</text>
</comment>
<evidence type="ECO:0000313" key="2">
    <source>
        <dbReference type="Proteomes" id="UP001184230"/>
    </source>
</evidence>
<sequence length="144" mass="16685">MRPIVQAALRSLQGLAHARAVAQSRRVAWLSRAHERATRLDERPGREIAWENHIVVLALAMTPRDLADLKIKRAIYLRMLLDSAPARLQPWVDQDELEDMPKSRLFEWVAYDLESMELEEIEAMMTAGEAAQYVREVREFKGFE</sequence>
<accession>A0ABU1N9C1</accession>
<organism evidence="1 2">
    <name type="scientific">Variovorax soli</name>
    <dbReference type="NCBI Taxonomy" id="376815"/>
    <lineage>
        <taxon>Bacteria</taxon>
        <taxon>Pseudomonadati</taxon>
        <taxon>Pseudomonadota</taxon>
        <taxon>Betaproteobacteria</taxon>
        <taxon>Burkholderiales</taxon>
        <taxon>Comamonadaceae</taxon>
        <taxon>Variovorax</taxon>
    </lineage>
</organism>
<dbReference type="EMBL" id="JAVDRF010000001">
    <property type="protein sequence ID" value="MDR6534660.1"/>
    <property type="molecule type" value="Genomic_DNA"/>
</dbReference>
<name>A0ABU1N9C1_9BURK</name>
<reference evidence="1 2" key="1">
    <citation type="submission" date="2023-07" db="EMBL/GenBank/DDBJ databases">
        <title>Sorghum-associated microbial communities from plants grown in Nebraska, USA.</title>
        <authorList>
            <person name="Schachtman D."/>
        </authorList>
    </citation>
    <scope>NUCLEOTIDE SEQUENCE [LARGE SCALE GENOMIC DNA]</scope>
    <source>
        <strain evidence="1 2">DS1781</strain>
    </source>
</reference>
<proteinExistence type="predicted"/>
<evidence type="ECO:0000313" key="1">
    <source>
        <dbReference type="EMBL" id="MDR6534660.1"/>
    </source>
</evidence>
<dbReference type="RefSeq" id="WP_309898044.1">
    <property type="nucleotide sequence ID" value="NZ_JAVDRF010000001.1"/>
</dbReference>
<dbReference type="Proteomes" id="UP001184230">
    <property type="component" value="Unassembled WGS sequence"/>
</dbReference>
<keyword evidence="2" id="KW-1185">Reference proteome</keyword>